<sequence length="116" mass="12546">MIDTDQKSLAGGVGRAIAKQRIRSGLTQKVSAERLGIGNEAVSRIERGVVVPNIERLAEFASICEGADLLTEASPCPDDQAARIGRLLSQLDDEDRQMVVELVECLAERLKKGESL</sequence>
<dbReference type="EMBL" id="JACAQA010000004">
    <property type="protein sequence ID" value="NWB84345.1"/>
    <property type="molecule type" value="Genomic_DNA"/>
</dbReference>
<dbReference type="GO" id="GO:0003677">
    <property type="term" value="F:DNA binding"/>
    <property type="evidence" value="ECO:0007669"/>
    <property type="project" value="InterPro"/>
</dbReference>
<accession>A0A7Y8BQ93</accession>
<dbReference type="CDD" id="cd00093">
    <property type="entry name" value="HTH_XRE"/>
    <property type="match status" value="1"/>
</dbReference>
<evidence type="ECO:0000313" key="3">
    <source>
        <dbReference type="Proteomes" id="UP000522864"/>
    </source>
</evidence>
<evidence type="ECO:0000259" key="1">
    <source>
        <dbReference type="PROSITE" id="PS50943"/>
    </source>
</evidence>
<proteinExistence type="predicted"/>
<feature type="domain" description="HTH cro/C1-type" evidence="1">
    <location>
        <begin position="17"/>
        <end position="70"/>
    </location>
</feature>
<comment type="caution">
    <text evidence="2">The sequence shown here is derived from an EMBL/GenBank/DDBJ whole genome shotgun (WGS) entry which is preliminary data.</text>
</comment>
<dbReference type="Proteomes" id="UP000522864">
    <property type="component" value="Unassembled WGS sequence"/>
</dbReference>
<reference evidence="2 3" key="1">
    <citation type="submission" date="2020-04" db="EMBL/GenBank/DDBJ databases">
        <title>Molecular characterization of pseudomonads from Agaricus bisporus reveal novel blotch 2 pathogens in Western Europe.</title>
        <authorList>
            <person name="Taparia T."/>
            <person name="Krijger M."/>
            <person name="Haynes E."/>
            <person name="Elpinstone J.G."/>
            <person name="Noble R."/>
            <person name="Van Der Wolf J."/>
        </authorList>
    </citation>
    <scope>NUCLEOTIDE SEQUENCE [LARGE SCALE GENOMIC DNA]</scope>
    <source>
        <strain evidence="2 3">G9001</strain>
    </source>
</reference>
<dbReference type="Gene3D" id="1.10.260.40">
    <property type="entry name" value="lambda repressor-like DNA-binding domains"/>
    <property type="match status" value="1"/>
</dbReference>
<evidence type="ECO:0000313" key="2">
    <source>
        <dbReference type="EMBL" id="NWB84345.1"/>
    </source>
</evidence>
<gene>
    <name evidence="2" type="ORF">HX830_05565</name>
</gene>
<dbReference type="SMART" id="SM00530">
    <property type="entry name" value="HTH_XRE"/>
    <property type="match status" value="1"/>
</dbReference>
<dbReference type="Pfam" id="PF01381">
    <property type="entry name" value="HTH_3"/>
    <property type="match status" value="1"/>
</dbReference>
<dbReference type="PROSITE" id="PS50943">
    <property type="entry name" value="HTH_CROC1"/>
    <property type="match status" value="1"/>
</dbReference>
<dbReference type="SUPFAM" id="SSF47413">
    <property type="entry name" value="lambda repressor-like DNA-binding domains"/>
    <property type="match status" value="1"/>
</dbReference>
<dbReference type="AlphaFoldDB" id="A0A7Y8BQ93"/>
<name>A0A7Y8BQ93_9PSED</name>
<organism evidence="2 3">
    <name type="scientific">Pseudomonas gingeri</name>
    <dbReference type="NCBI Taxonomy" id="117681"/>
    <lineage>
        <taxon>Bacteria</taxon>
        <taxon>Pseudomonadati</taxon>
        <taxon>Pseudomonadota</taxon>
        <taxon>Gammaproteobacteria</taxon>
        <taxon>Pseudomonadales</taxon>
        <taxon>Pseudomonadaceae</taxon>
        <taxon>Pseudomonas</taxon>
    </lineage>
</organism>
<dbReference type="InterPro" id="IPR001387">
    <property type="entry name" value="Cro/C1-type_HTH"/>
</dbReference>
<dbReference type="InterPro" id="IPR010982">
    <property type="entry name" value="Lambda_DNA-bd_dom_sf"/>
</dbReference>
<protein>
    <submittedName>
        <fullName evidence="2">Helix-turn-helix transcriptional regulator</fullName>
    </submittedName>
</protein>
<dbReference type="RefSeq" id="WP_177099258.1">
    <property type="nucleotide sequence ID" value="NZ_JACAQA010000004.1"/>
</dbReference>